<organism evidence="2 3">
    <name type="scientific">Clostridium moutaii</name>
    <dbReference type="NCBI Taxonomy" id="3240932"/>
    <lineage>
        <taxon>Bacteria</taxon>
        <taxon>Bacillati</taxon>
        <taxon>Bacillota</taxon>
        <taxon>Clostridia</taxon>
        <taxon>Eubacteriales</taxon>
        <taxon>Clostridiaceae</taxon>
        <taxon>Clostridium</taxon>
    </lineage>
</organism>
<proteinExistence type="predicted"/>
<evidence type="ECO:0000259" key="1">
    <source>
        <dbReference type="Pfam" id="PF07905"/>
    </source>
</evidence>
<dbReference type="Pfam" id="PF07905">
    <property type="entry name" value="PucR"/>
    <property type="match status" value="1"/>
</dbReference>
<evidence type="ECO:0000313" key="2">
    <source>
        <dbReference type="EMBL" id="MEY8001090.1"/>
    </source>
</evidence>
<dbReference type="Proteomes" id="UP001564657">
    <property type="component" value="Unassembled WGS sequence"/>
</dbReference>
<dbReference type="InterPro" id="IPR012914">
    <property type="entry name" value="PucR_dom"/>
</dbReference>
<protein>
    <submittedName>
        <fullName evidence="2">PucR family transcriptional regulator ligand-binding domain-containing protein</fullName>
    </submittedName>
</protein>
<evidence type="ECO:0000313" key="3">
    <source>
        <dbReference type="Proteomes" id="UP001564657"/>
    </source>
</evidence>
<comment type="caution">
    <text evidence="2">The sequence shown here is derived from an EMBL/GenBank/DDBJ whole genome shotgun (WGS) entry which is preliminary data.</text>
</comment>
<keyword evidence="3" id="KW-1185">Reference proteome</keyword>
<reference evidence="2 3" key="1">
    <citation type="submission" date="2024-08" db="EMBL/GenBank/DDBJ databases">
        <title>Clostridium lapicellarii sp. nov., and Clostridium renhuaiense sp. nov., two species isolated from the mud in a fermentation cellar used for producing sauce-flavour Chinese liquors.</title>
        <authorList>
            <person name="Yang F."/>
            <person name="Wang H."/>
            <person name="Chen L.Q."/>
            <person name="Zhou N."/>
            <person name="Lu J.J."/>
            <person name="Pu X.X."/>
            <person name="Wan B."/>
            <person name="Wang L."/>
            <person name="Liu S.J."/>
        </authorList>
    </citation>
    <scope>NUCLEOTIDE SEQUENCE [LARGE SCALE GENOMIC DNA]</scope>
    <source>
        <strain evidence="2 3">MT-5</strain>
    </source>
</reference>
<gene>
    <name evidence="2" type="ORF">AB8U03_12985</name>
</gene>
<feature type="domain" description="Purine catabolism PurC-like" evidence="1">
    <location>
        <begin position="12"/>
        <end position="102"/>
    </location>
</feature>
<accession>A0ABV4BRC9</accession>
<sequence>MYNYLGISLQRLLQVDKLRRARVLAGKRGMNKRITKVDVMEVPDIIEWVGEGELLITTAYSIKDNIDVLMKLIPELNEKGVAALGIKIGRYIKKLPPDIIALDFVKKLSISKMEGRYKLEIFDELLSSNENRQNKAIERAKTFHFNLYEKYGVAQ</sequence>
<name>A0ABV4BRC9_9CLOT</name>
<dbReference type="EMBL" id="JBGEWD010000013">
    <property type="protein sequence ID" value="MEY8001090.1"/>
    <property type="molecule type" value="Genomic_DNA"/>
</dbReference>